<dbReference type="InterPro" id="IPR050250">
    <property type="entry name" value="Macrolide_Exporter_MacB"/>
</dbReference>
<feature type="transmembrane region" description="Helical" evidence="7">
    <location>
        <begin position="108"/>
        <end position="131"/>
    </location>
</feature>
<dbReference type="PANTHER" id="PTHR30572">
    <property type="entry name" value="MEMBRANE COMPONENT OF TRANSPORTER-RELATED"/>
    <property type="match status" value="1"/>
</dbReference>
<gene>
    <name evidence="9" type="ORF">E1283_16910</name>
</gene>
<evidence type="ECO:0000256" key="6">
    <source>
        <dbReference type="ARBA" id="ARBA00038076"/>
    </source>
</evidence>
<dbReference type="EMBL" id="SMKI01000164">
    <property type="protein sequence ID" value="TDC74089.1"/>
    <property type="molecule type" value="Genomic_DNA"/>
</dbReference>
<dbReference type="Proteomes" id="UP000295345">
    <property type="component" value="Unassembled WGS sequence"/>
</dbReference>
<comment type="subcellular location">
    <subcellularLocation>
        <location evidence="1">Cell membrane</location>
        <topology evidence="1">Multi-pass membrane protein</topology>
    </subcellularLocation>
</comment>
<evidence type="ECO:0000256" key="5">
    <source>
        <dbReference type="ARBA" id="ARBA00023136"/>
    </source>
</evidence>
<feature type="transmembrane region" description="Helical" evidence="7">
    <location>
        <begin position="319"/>
        <end position="342"/>
    </location>
</feature>
<feature type="domain" description="ABC3 transporter permease C-terminal" evidence="8">
    <location>
        <begin position="64"/>
        <end position="178"/>
    </location>
</feature>
<dbReference type="PANTHER" id="PTHR30572:SF4">
    <property type="entry name" value="ABC TRANSPORTER PERMEASE YTRF"/>
    <property type="match status" value="1"/>
</dbReference>
<feature type="transmembrane region" description="Helical" evidence="7">
    <location>
        <begin position="363"/>
        <end position="387"/>
    </location>
</feature>
<organism evidence="9 10">
    <name type="scientific">Streptomyces hainanensis</name>
    <dbReference type="NCBI Taxonomy" id="402648"/>
    <lineage>
        <taxon>Bacteria</taxon>
        <taxon>Bacillati</taxon>
        <taxon>Actinomycetota</taxon>
        <taxon>Actinomycetes</taxon>
        <taxon>Kitasatosporales</taxon>
        <taxon>Streptomycetaceae</taxon>
        <taxon>Streptomyces</taxon>
    </lineage>
</organism>
<feature type="transmembrane region" description="Helical" evidence="7">
    <location>
        <begin position="192"/>
        <end position="211"/>
    </location>
</feature>
<dbReference type="RefSeq" id="WP_132818888.1">
    <property type="nucleotide sequence ID" value="NZ_SMKI01000164.1"/>
</dbReference>
<evidence type="ECO:0000313" key="10">
    <source>
        <dbReference type="Proteomes" id="UP000295345"/>
    </source>
</evidence>
<keyword evidence="10" id="KW-1185">Reference proteome</keyword>
<evidence type="ECO:0000256" key="2">
    <source>
        <dbReference type="ARBA" id="ARBA00022475"/>
    </source>
</evidence>
<feature type="transmembrane region" description="Helical" evidence="7">
    <location>
        <begin position="60"/>
        <end position="80"/>
    </location>
</feature>
<evidence type="ECO:0000256" key="7">
    <source>
        <dbReference type="SAM" id="Phobius"/>
    </source>
</evidence>
<feature type="transmembrane region" description="Helical" evidence="7">
    <location>
        <begin position="407"/>
        <end position="429"/>
    </location>
</feature>
<evidence type="ECO:0000256" key="3">
    <source>
        <dbReference type="ARBA" id="ARBA00022692"/>
    </source>
</evidence>
<sequence>MLQLAIRSVRKRPGRFVGTLLATFLGAAISMAFNSLHDTAGAAGIDDTSAETLGLSAGVVGGYGTLLVFFAVASTLTVNVRQRASEITLLRQSGATPAQVKRMIMGEAVLVAVLGTALAIGPAMLGGRLLLDMFQETDQVAPGVDHVFGPIALSAGFGVTLLASAGAAFLAVRRATRTAAGARAPRARLRTAGGVLALLGGAGGVAATYAIDPAEPGLMAAPAYGAILLSVGFATLSGGLLRTLLRLFGRPIAALTGAGGYLAVHNTRRRAASLAGVLMTLVLFTGITIATICIQVVESDAIEAAGVGKSVEDKNVETLNLVVVGIIAAFCCVMLVNSLYAATSYRRHEFGGQRLAGATPRQVLTMVATESGLLAVIGLFFGTVAGLAGALAFADVRLEAGLPGETVLIWLGTAAIAVTATMATSLLTARRALRTPAIQAVAVAA</sequence>
<evidence type="ECO:0000256" key="4">
    <source>
        <dbReference type="ARBA" id="ARBA00022989"/>
    </source>
</evidence>
<evidence type="ECO:0000313" key="9">
    <source>
        <dbReference type="EMBL" id="TDC74089.1"/>
    </source>
</evidence>
<dbReference type="Pfam" id="PF02687">
    <property type="entry name" value="FtsX"/>
    <property type="match status" value="2"/>
</dbReference>
<dbReference type="GO" id="GO:0005886">
    <property type="term" value="C:plasma membrane"/>
    <property type="evidence" value="ECO:0007669"/>
    <property type="project" value="UniProtKB-SubCell"/>
</dbReference>
<keyword evidence="3 7" id="KW-0812">Transmembrane</keyword>
<feature type="transmembrane region" description="Helical" evidence="7">
    <location>
        <begin position="151"/>
        <end position="172"/>
    </location>
</feature>
<keyword evidence="2" id="KW-1003">Cell membrane</keyword>
<feature type="domain" description="ABC3 transporter permease C-terminal" evidence="8">
    <location>
        <begin position="322"/>
        <end position="436"/>
    </location>
</feature>
<dbReference type="OrthoDB" id="3223244at2"/>
<name>A0A4R4TIG1_9ACTN</name>
<feature type="transmembrane region" description="Helical" evidence="7">
    <location>
        <begin position="274"/>
        <end position="297"/>
    </location>
</feature>
<keyword evidence="4 7" id="KW-1133">Transmembrane helix</keyword>
<proteinExistence type="inferred from homology"/>
<dbReference type="InterPro" id="IPR003838">
    <property type="entry name" value="ABC3_permease_C"/>
</dbReference>
<reference evidence="9 10" key="1">
    <citation type="submission" date="2019-03" db="EMBL/GenBank/DDBJ databases">
        <title>Draft genome sequences of novel Actinobacteria.</title>
        <authorList>
            <person name="Sahin N."/>
            <person name="Ay H."/>
            <person name="Saygin H."/>
        </authorList>
    </citation>
    <scope>NUCLEOTIDE SEQUENCE [LARGE SCALE GENOMIC DNA]</scope>
    <source>
        <strain evidence="9 10">DSM 41900</strain>
    </source>
</reference>
<dbReference type="AlphaFoldDB" id="A0A4R4TIG1"/>
<keyword evidence="5 7" id="KW-0472">Membrane</keyword>
<evidence type="ECO:0000256" key="1">
    <source>
        <dbReference type="ARBA" id="ARBA00004651"/>
    </source>
</evidence>
<accession>A0A4R4TIG1</accession>
<comment type="caution">
    <text evidence="9">The sequence shown here is derived from an EMBL/GenBank/DDBJ whole genome shotgun (WGS) entry which is preliminary data.</text>
</comment>
<feature type="transmembrane region" description="Helical" evidence="7">
    <location>
        <begin position="223"/>
        <end position="241"/>
    </location>
</feature>
<protein>
    <submittedName>
        <fullName evidence="9">FtsX-like permease family protein</fullName>
    </submittedName>
</protein>
<evidence type="ECO:0000259" key="8">
    <source>
        <dbReference type="Pfam" id="PF02687"/>
    </source>
</evidence>
<comment type="similarity">
    <text evidence="6">Belongs to the ABC-4 integral membrane protein family.</text>
</comment>
<dbReference type="GO" id="GO:0022857">
    <property type="term" value="F:transmembrane transporter activity"/>
    <property type="evidence" value="ECO:0007669"/>
    <property type="project" value="TreeGrafter"/>
</dbReference>